<dbReference type="EMBL" id="GL377308">
    <property type="protein sequence ID" value="EFI95860.1"/>
    <property type="molecule type" value="Genomic_DNA"/>
</dbReference>
<dbReference type="KEGG" id="scm:SCHCO_01190669"/>
<organism evidence="2">
    <name type="scientific">Schizophyllum commune (strain H4-8 / FGSC 9210)</name>
    <name type="common">Split gill fungus</name>
    <dbReference type="NCBI Taxonomy" id="578458"/>
    <lineage>
        <taxon>Eukaryota</taxon>
        <taxon>Fungi</taxon>
        <taxon>Dikarya</taxon>
        <taxon>Basidiomycota</taxon>
        <taxon>Agaricomycotina</taxon>
        <taxon>Agaricomycetes</taxon>
        <taxon>Agaricomycetidae</taxon>
        <taxon>Agaricales</taxon>
        <taxon>Schizophyllaceae</taxon>
        <taxon>Schizophyllum</taxon>
    </lineage>
</organism>
<accession>D8QAM7</accession>
<gene>
    <name evidence="1" type="ORF">SCHCODRAFT_110963</name>
</gene>
<feature type="non-terminal residue" evidence="1">
    <location>
        <position position="212"/>
    </location>
</feature>
<proteinExistence type="predicted"/>
<protein>
    <submittedName>
        <fullName evidence="1">Uncharacterized protein</fullName>
    </submittedName>
</protein>
<dbReference type="HOGENOM" id="CLU_1300315_0_0_1"/>
<dbReference type="Proteomes" id="UP000007431">
    <property type="component" value="Unassembled WGS sequence"/>
</dbReference>
<dbReference type="VEuPathDB" id="FungiDB:SCHCODRAFT_01190669"/>
<keyword evidence="2" id="KW-1185">Reference proteome</keyword>
<evidence type="ECO:0000313" key="2">
    <source>
        <dbReference type="Proteomes" id="UP000007431"/>
    </source>
</evidence>
<dbReference type="AlphaFoldDB" id="D8QAM7"/>
<reference evidence="1 2" key="1">
    <citation type="journal article" date="2010" name="Nat. Biotechnol.">
        <title>Genome sequence of the model mushroom Schizophyllum commune.</title>
        <authorList>
            <person name="Ohm R.A."/>
            <person name="de Jong J.F."/>
            <person name="Lugones L.G."/>
            <person name="Aerts A."/>
            <person name="Kothe E."/>
            <person name="Stajich J.E."/>
            <person name="de Vries R.P."/>
            <person name="Record E."/>
            <person name="Levasseur A."/>
            <person name="Baker S.E."/>
            <person name="Bartholomew K.A."/>
            <person name="Coutinho P.M."/>
            <person name="Erdmann S."/>
            <person name="Fowler T.J."/>
            <person name="Gathman A.C."/>
            <person name="Lombard V."/>
            <person name="Henrissat B."/>
            <person name="Knabe N."/>
            <person name="Kuees U."/>
            <person name="Lilly W.W."/>
            <person name="Lindquist E."/>
            <person name="Lucas S."/>
            <person name="Magnuson J.K."/>
            <person name="Piumi F."/>
            <person name="Raudaskoski M."/>
            <person name="Salamov A."/>
            <person name="Schmutz J."/>
            <person name="Schwarze F.W.M.R."/>
            <person name="vanKuyk P.A."/>
            <person name="Horton J.S."/>
            <person name="Grigoriev I.V."/>
            <person name="Woesten H.A.B."/>
        </authorList>
    </citation>
    <scope>NUCLEOTIDE SEQUENCE [LARGE SCALE GENOMIC DNA]</scope>
    <source>
        <strain evidence="2">H4-8 / FGSC 9210</strain>
    </source>
</reference>
<dbReference type="InParanoid" id="D8QAM7"/>
<dbReference type="GeneID" id="9587750"/>
<sequence>MSLLGRYRSVLGTAHPQALCITSSASPNQAVLHKRLTTIPTRVPKTDAHSDPERSCAGHALSMSASAVTHTSPARPCYTAIARRLLSAPVARRASRSPLDPENDDGWCAPHESDVLGAVDVPIVALVEVDYPLRCAAYFLASNLSLPTRRARRMSVLIAPQLPPFQRIPPTTAQNDEERVTKAAVIGERRTALSKRRARDALAAPKGRASHV</sequence>
<name>D8QAM7_SCHCM</name>
<evidence type="ECO:0000313" key="1">
    <source>
        <dbReference type="EMBL" id="EFI95860.1"/>
    </source>
</evidence>